<evidence type="ECO:0000313" key="10">
    <source>
        <dbReference type="Proteomes" id="UP000441797"/>
    </source>
</evidence>
<dbReference type="SMART" id="SM00220">
    <property type="entry name" value="S_TKc"/>
    <property type="match status" value="1"/>
</dbReference>
<dbReference type="CDD" id="cd14014">
    <property type="entry name" value="STKc_PknB_like"/>
    <property type="match status" value="1"/>
</dbReference>
<evidence type="ECO:0000256" key="2">
    <source>
        <dbReference type="ARBA" id="ARBA00022741"/>
    </source>
</evidence>
<dbReference type="PANTHER" id="PTHR43289">
    <property type="entry name" value="MITOGEN-ACTIVATED PROTEIN KINASE KINASE KINASE 20-RELATED"/>
    <property type="match status" value="1"/>
</dbReference>
<feature type="transmembrane region" description="Helical" evidence="7">
    <location>
        <begin position="314"/>
        <end position="335"/>
    </location>
</feature>
<dbReference type="InterPro" id="IPR011009">
    <property type="entry name" value="Kinase-like_dom_sf"/>
</dbReference>
<dbReference type="RefSeq" id="WP_105220877.1">
    <property type="nucleotide sequence ID" value="NZ_CAWNSU010000074.1"/>
</dbReference>
<dbReference type="InterPro" id="IPR017441">
    <property type="entry name" value="Protein_kinase_ATP_BS"/>
</dbReference>
<dbReference type="Gene3D" id="1.10.510.10">
    <property type="entry name" value="Transferase(Phosphotransferase) domain 1"/>
    <property type="match status" value="1"/>
</dbReference>
<feature type="compositionally biased region" description="Pro residues" evidence="6">
    <location>
        <begin position="396"/>
        <end position="419"/>
    </location>
</feature>
<dbReference type="Pfam" id="PF00069">
    <property type="entry name" value="Pkinase"/>
    <property type="match status" value="1"/>
</dbReference>
<evidence type="ECO:0000256" key="7">
    <source>
        <dbReference type="SAM" id="Phobius"/>
    </source>
</evidence>
<feature type="region of interest" description="Disordered" evidence="6">
    <location>
        <begin position="338"/>
        <end position="478"/>
    </location>
</feature>
<dbReference type="InterPro" id="IPR008271">
    <property type="entry name" value="Ser/Thr_kinase_AS"/>
</dbReference>
<evidence type="ECO:0000256" key="1">
    <source>
        <dbReference type="ARBA" id="ARBA00022679"/>
    </source>
</evidence>
<dbReference type="GO" id="GO:0005524">
    <property type="term" value="F:ATP binding"/>
    <property type="evidence" value="ECO:0007669"/>
    <property type="project" value="UniProtKB-UniRule"/>
</dbReference>
<feature type="compositionally biased region" description="Low complexity" evidence="6">
    <location>
        <begin position="420"/>
        <end position="435"/>
    </location>
</feature>
<dbReference type="AlphaFoldDB" id="A0A6N8FSU0"/>
<name>A0A6N8FSU0_9CHRO</name>
<dbReference type="Proteomes" id="UP000441797">
    <property type="component" value="Unassembled WGS sequence"/>
</dbReference>
<keyword evidence="7" id="KW-0812">Transmembrane</keyword>
<dbReference type="PROSITE" id="PS00107">
    <property type="entry name" value="PROTEIN_KINASE_ATP"/>
    <property type="match status" value="1"/>
</dbReference>
<evidence type="ECO:0000259" key="8">
    <source>
        <dbReference type="PROSITE" id="PS50011"/>
    </source>
</evidence>
<dbReference type="GO" id="GO:0004674">
    <property type="term" value="F:protein serine/threonine kinase activity"/>
    <property type="evidence" value="ECO:0007669"/>
    <property type="project" value="UniProtKB-KW"/>
</dbReference>
<organism evidence="9 10">
    <name type="scientific">Gloeocapsopsis dulcis AAB1 = 1H9</name>
    <dbReference type="NCBI Taxonomy" id="1433147"/>
    <lineage>
        <taxon>Bacteria</taxon>
        <taxon>Bacillati</taxon>
        <taxon>Cyanobacteriota</taxon>
        <taxon>Cyanophyceae</taxon>
        <taxon>Oscillatoriophycideae</taxon>
        <taxon>Chroococcales</taxon>
        <taxon>Chroococcaceae</taxon>
        <taxon>Gloeocapsopsis</taxon>
        <taxon>Gloeocapsopsis dulcis</taxon>
    </lineage>
</organism>
<dbReference type="Gene3D" id="3.30.200.20">
    <property type="entry name" value="Phosphorylase Kinase, domain 1"/>
    <property type="match status" value="1"/>
</dbReference>
<feature type="binding site" evidence="5">
    <location>
        <position position="41"/>
    </location>
    <ligand>
        <name>ATP</name>
        <dbReference type="ChEBI" id="CHEBI:30616"/>
    </ligand>
</feature>
<keyword evidence="7" id="KW-1133">Transmembrane helix</keyword>
<accession>A0A6N8FSU0</accession>
<keyword evidence="2 5" id="KW-0547">Nucleotide-binding</keyword>
<feature type="compositionally biased region" description="Pro residues" evidence="6">
    <location>
        <begin position="448"/>
        <end position="457"/>
    </location>
</feature>
<evidence type="ECO:0000313" key="9">
    <source>
        <dbReference type="EMBL" id="MUL36178.1"/>
    </source>
</evidence>
<comment type="caution">
    <text evidence="9">The sequence shown here is derived from an EMBL/GenBank/DDBJ whole genome shotgun (WGS) entry which is preliminary data.</text>
</comment>
<evidence type="ECO:0000256" key="6">
    <source>
        <dbReference type="SAM" id="MobiDB-lite"/>
    </source>
</evidence>
<keyword evidence="1" id="KW-0808">Transferase</keyword>
<proteinExistence type="predicted"/>
<keyword evidence="3 9" id="KW-0418">Kinase</keyword>
<keyword evidence="10" id="KW-1185">Reference proteome</keyword>
<feature type="domain" description="Protein kinase" evidence="8">
    <location>
        <begin position="12"/>
        <end position="271"/>
    </location>
</feature>
<protein>
    <submittedName>
        <fullName evidence="9">Serine/threonine protein kinase</fullName>
    </submittedName>
</protein>
<evidence type="ECO:0000256" key="3">
    <source>
        <dbReference type="ARBA" id="ARBA00022777"/>
    </source>
</evidence>
<keyword evidence="4 5" id="KW-0067">ATP-binding</keyword>
<feature type="compositionally biased region" description="Polar residues" evidence="6">
    <location>
        <begin position="352"/>
        <end position="368"/>
    </location>
</feature>
<dbReference type="PROSITE" id="PS00108">
    <property type="entry name" value="PROTEIN_KINASE_ST"/>
    <property type="match status" value="1"/>
</dbReference>
<feature type="compositionally biased region" description="Polar residues" evidence="6">
    <location>
        <begin position="459"/>
        <end position="478"/>
    </location>
</feature>
<evidence type="ECO:0000256" key="5">
    <source>
        <dbReference type="PROSITE-ProRule" id="PRU10141"/>
    </source>
</evidence>
<gene>
    <name evidence="9" type="ORF">BWI75_07410</name>
</gene>
<dbReference type="PROSITE" id="PS50011">
    <property type="entry name" value="PROTEIN_KINASE_DOM"/>
    <property type="match status" value="1"/>
</dbReference>
<evidence type="ECO:0000256" key="4">
    <source>
        <dbReference type="ARBA" id="ARBA00022840"/>
    </source>
</evidence>
<reference evidence="9 10" key="1">
    <citation type="journal article" date="2019" name="Front. Microbiol.">
        <title>Genomic Features for Desiccation Tolerance and Sugar Biosynthesis in the Extremophile Gloeocapsopsis sp. UTEX B3054.</title>
        <authorList>
            <person name="Urrejola C."/>
            <person name="Alcorta J."/>
            <person name="Salas L."/>
            <person name="Vasquez M."/>
            <person name="Polz M.F."/>
            <person name="Vicuna R."/>
            <person name="Diez B."/>
        </authorList>
    </citation>
    <scope>NUCLEOTIDE SEQUENCE [LARGE SCALE GENOMIC DNA]</scope>
    <source>
        <strain evidence="9 10">1H9</strain>
    </source>
</reference>
<dbReference type="InterPro" id="IPR000719">
    <property type="entry name" value="Prot_kinase_dom"/>
</dbReference>
<dbReference type="EMBL" id="NAPY01000008">
    <property type="protein sequence ID" value="MUL36178.1"/>
    <property type="molecule type" value="Genomic_DNA"/>
</dbReference>
<dbReference type="SUPFAM" id="SSF56112">
    <property type="entry name" value="Protein kinase-like (PK-like)"/>
    <property type="match status" value="1"/>
</dbReference>
<keyword evidence="9" id="KW-0723">Serine/threonine-protein kinase</keyword>
<dbReference type="OrthoDB" id="581647at2"/>
<dbReference type="PANTHER" id="PTHR43289:SF34">
    <property type="entry name" value="SERINE_THREONINE-PROTEIN KINASE YBDM-RELATED"/>
    <property type="match status" value="1"/>
</dbReference>
<keyword evidence="7" id="KW-0472">Membrane</keyword>
<sequence>MLVGKKLQRGKYTLDQEIGRGGFGITFTATHQYLGQVVVIKTINEELRQHPDFVSFYRQFQDEARRLAACVHPNIVRVSDFFIEDALPYMVMDYVPGQTLDQVVFPNNPLSEATAIHYIRQIAAALQVVHKNNLLHRDIKPQNIILRQGTQEVVLIDFGIAREFTPGHTQTHTNIVSEGYAPIEQYLPHAPRTPATDVYGLAATLYSLLTAKVPVAASLRDRVSMPTPRDIQPQLSIAINQAVMRGMAVEAKFRPATVSEWLALLPSESFTAADIQTQPSPTHTAATVAVIPQPQSIEPPPRVVAQRKRGLSGILLGIGVAAIAGIAAVAVGSVLSEDDSPQQTAPAVVPPSNIQQTGENDTEVTPSPQAEEPTSPFRWRPRNRVEPEESATPVETPSPSPTESPAPDPSPESPSPADTPQPSSESPSPSVQPSPTDEAPSIVVPTLPASPIPPEPTGEPQTDSLEGQTQYPVTPQPE</sequence>